<evidence type="ECO:0000313" key="5">
    <source>
        <dbReference type="Proteomes" id="UP001652700"/>
    </source>
</evidence>
<evidence type="ECO:0000313" key="4">
    <source>
        <dbReference type="EnsemblMetazoa" id="XP_050506218.1"/>
    </source>
</evidence>
<dbReference type="Pfam" id="PF13842">
    <property type="entry name" value="zf-Tnp_2"/>
    <property type="match status" value="1"/>
</dbReference>
<proteinExistence type="predicted"/>
<keyword evidence="5" id="KW-1185">Reference proteome</keyword>
<evidence type="ECO:0000259" key="2">
    <source>
        <dbReference type="Pfam" id="PF13842"/>
    </source>
</evidence>
<dbReference type="PANTHER" id="PTHR46599">
    <property type="entry name" value="PIGGYBAC TRANSPOSABLE ELEMENT-DERIVED PROTEIN 4"/>
    <property type="match status" value="1"/>
</dbReference>
<dbReference type="EnsemblMetazoa" id="XM_050650261.1">
    <property type="protein sequence ID" value="XP_050506218.1"/>
    <property type="gene ID" value="LOC126884322"/>
</dbReference>
<dbReference type="RefSeq" id="XP_050506218.1">
    <property type="nucleotide sequence ID" value="XM_050650261.1"/>
</dbReference>
<name>A0ABM5K7R1_DIAVI</name>
<feature type="domain" description="PiggyBac transposable element-derived protein" evidence="3">
    <location>
        <begin position="177"/>
        <end position="529"/>
    </location>
</feature>
<sequence>MASAKNIDGARFNTSYWIPAPPVGYIEQCNVPSQAVRKVNKMACSSNTSRKRKREKTKVSMCGLAEADIDRILDCLDSDEDPYIDSGSEFQPTDSEASSEEEIDHMLCTENHSDSEDEINEMAANDEQKEAQAVRNALPENFSVNWTKGKFIPQIHNFDDKTAGACLENTEVPFSELDYFLLFMNDEVVNMIITQTNKYALEQTHLNTKITWTAMTKEDFFTFIAVLFLAARHRKNKLVENWSTDELLYTPIFGKVMSRNRFQIILRMLHFADNAQQIKGDSFHKLRGIFEKMKNTFAQRFSPFQNLVIDESLMLFKGRLLFKQFIRTKRHRFGIKLFLLCDCETGYVLNFIVYTGSKTEIELYKDLGISGSVVTTLMKSYLDKGHSLFTDNWYTSPTLSTYLFEHKTNTCGTVRTNRKQMPDLSGKLEKGETKSMVSDNMLAVRWKDRRDVNMLTTFHKDQMINVNKTNMKTGESVKKPECVVHYNQNMGAVDRTDMMLSSTECVRKTLKWYKKLFFHILDLCVLNSHALFLMQNPGQLPLADFQLRLTRQLLESYNVPKTIPRTLNTSKHQRLTGRHFPAMVPNKKVRRCIVCSQSKIRDQKKRRDSRYMCNECDVGLCVFPCFEEYHTKEMY</sequence>
<evidence type="ECO:0000259" key="3">
    <source>
        <dbReference type="Pfam" id="PF13843"/>
    </source>
</evidence>
<dbReference type="GeneID" id="126884322"/>
<dbReference type="Pfam" id="PF13843">
    <property type="entry name" value="DDE_Tnp_1_7"/>
    <property type="match status" value="1"/>
</dbReference>
<dbReference type="PANTHER" id="PTHR46599:SF3">
    <property type="entry name" value="PIGGYBAC TRANSPOSABLE ELEMENT-DERIVED PROTEIN 4"/>
    <property type="match status" value="1"/>
</dbReference>
<organism evidence="4 5">
    <name type="scientific">Diabrotica virgifera virgifera</name>
    <name type="common">western corn rootworm</name>
    <dbReference type="NCBI Taxonomy" id="50390"/>
    <lineage>
        <taxon>Eukaryota</taxon>
        <taxon>Metazoa</taxon>
        <taxon>Ecdysozoa</taxon>
        <taxon>Arthropoda</taxon>
        <taxon>Hexapoda</taxon>
        <taxon>Insecta</taxon>
        <taxon>Pterygota</taxon>
        <taxon>Neoptera</taxon>
        <taxon>Endopterygota</taxon>
        <taxon>Coleoptera</taxon>
        <taxon>Polyphaga</taxon>
        <taxon>Cucujiformia</taxon>
        <taxon>Chrysomeloidea</taxon>
        <taxon>Chrysomelidae</taxon>
        <taxon>Galerucinae</taxon>
        <taxon>Diabroticina</taxon>
        <taxon>Diabroticites</taxon>
        <taxon>Diabrotica</taxon>
    </lineage>
</organism>
<dbReference type="Proteomes" id="UP001652700">
    <property type="component" value="Unplaced"/>
</dbReference>
<evidence type="ECO:0008006" key="6">
    <source>
        <dbReference type="Google" id="ProtNLM"/>
    </source>
</evidence>
<feature type="domain" description="PiggyBac transposable element-derived protein 4 C-terminal zinc-finger" evidence="2">
    <location>
        <begin position="587"/>
        <end position="630"/>
    </location>
</feature>
<protein>
    <recommendedName>
        <fullName evidence="6">PiggyBac transposable element-derived protein 4-like</fullName>
    </recommendedName>
</protein>
<dbReference type="InterPro" id="IPR029526">
    <property type="entry name" value="PGBD"/>
</dbReference>
<accession>A0ABM5K7R1</accession>
<dbReference type="InterPro" id="IPR032718">
    <property type="entry name" value="PGBD4_Znf_C"/>
</dbReference>
<reference evidence="4" key="1">
    <citation type="submission" date="2025-05" db="UniProtKB">
        <authorList>
            <consortium name="EnsemblMetazoa"/>
        </authorList>
    </citation>
    <scope>IDENTIFICATION</scope>
</reference>
<evidence type="ECO:0000256" key="1">
    <source>
        <dbReference type="SAM" id="MobiDB-lite"/>
    </source>
</evidence>
<feature type="region of interest" description="Disordered" evidence="1">
    <location>
        <begin position="83"/>
        <end position="102"/>
    </location>
</feature>